<comment type="PTM">
    <text evidence="11">Topaquinone (TPQ) is generated by copper-dependent autoxidation of a specific tyrosyl residue.</text>
</comment>
<sequence>MKTMTAPTTTTVGTSTAHPLDRLTGEEIELNRAIIVDAGHVSEQTLFALVSLVEPDKREVIAGATDLDRRVRSLIIDRDTGEQAELLVSLTERKVLFARVLDVAAEGQAPITMTEYEEAEQMIRNDATWRAAVEARGITDVETVRICALSAGCFDIPGEAGRRLVRGSSFIQSDPQDNAWAHPLEGLVAYLDLNTGEVVEVVDTDVVPVPQERFDYHLDSWLPEPRTTQKPIEITQPEGASFTLNGDVLDWEKWQVRLGFDPVEGLVLHQISFDDEGERRPIVYRASVAEMVVPYGDPSPVRFWQNYFDAGEYSMGKNTNSLELGCDCLGEIHYSDAVLADDQGHAHTITNAICIHEEDAGILFKHTDEFTGAVDVRRNRRLVISFFITVGNYDYGFYWYLYLDGTIELECKATGIVYTAAYGDEEQRQRWSSPLGDEGLGMPFHQHMFCARLDMQVDGSANAVDEQEAVRVPFGDDNPYGNAFTRKLTRLTAEGGRTANGETGRVWHIVNPEKNNRHGFPVGYELRVPDEPTMMAAEGSSISKRAGFGSKHMWLTHFDADERFPSGTYPNQNPGAGTITQWVEQQRPVDGDDIVVWASFAMTHFPRPEDWPIMPVDKLGFTMKPYGFFDRNPALDVPRPKSGHCGTETGRSCECD</sequence>
<keyword evidence="9 11" id="KW-0186">Copper</keyword>
<evidence type="ECO:0000256" key="1">
    <source>
        <dbReference type="ARBA" id="ARBA00001935"/>
    </source>
</evidence>
<keyword evidence="17" id="KW-1185">Reference proteome</keyword>
<dbReference type="InterPro" id="IPR016182">
    <property type="entry name" value="Cu_amine_oxidase_N-reg"/>
</dbReference>
<dbReference type="Gene3D" id="2.70.98.20">
    <property type="entry name" value="Copper amine oxidase, catalytic domain"/>
    <property type="match status" value="1"/>
</dbReference>
<dbReference type="InterPro" id="IPR036460">
    <property type="entry name" value="Cu_amine_oxidase_C_sf"/>
</dbReference>
<comment type="cofactor">
    <cofactor evidence="11">
        <name>Cu cation</name>
        <dbReference type="ChEBI" id="CHEBI:23378"/>
    </cofactor>
    <text evidence="11">Contains 1 topaquinone per subunit.</text>
</comment>
<evidence type="ECO:0000256" key="6">
    <source>
        <dbReference type="ARBA" id="ARBA00022723"/>
    </source>
</evidence>
<dbReference type="PROSITE" id="PS01164">
    <property type="entry name" value="COPPER_AMINE_OXID_1"/>
    <property type="match status" value="1"/>
</dbReference>
<protein>
    <recommendedName>
        <fullName evidence="11">Amine oxidase</fullName>
        <ecNumber evidence="11">1.4.3.-</ecNumber>
    </recommendedName>
</protein>
<evidence type="ECO:0000256" key="5">
    <source>
        <dbReference type="ARBA" id="ARBA00011738"/>
    </source>
</evidence>
<name>A0ABQ1MA91_9MICO</name>
<comment type="similarity">
    <text evidence="4 11">Belongs to the copper/topaquinone oxidase family.</text>
</comment>
<dbReference type="PANTHER" id="PTHR10638">
    <property type="entry name" value="COPPER AMINE OXIDASE"/>
    <property type="match status" value="1"/>
</dbReference>
<dbReference type="InterPro" id="IPR015798">
    <property type="entry name" value="Cu_amine_oxidase_C"/>
</dbReference>
<dbReference type="InterPro" id="IPR049948">
    <property type="entry name" value="Cu_Am_ox_TPQ-bd"/>
</dbReference>
<keyword evidence="7 11" id="KW-0801">TPQ</keyword>
<accession>A0ABQ1MA91</accession>
<comment type="cofactor">
    <cofactor evidence="2">
        <name>Mn(2+)</name>
        <dbReference type="ChEBI" id="CHEBI:29035"/>
    </cofactor>
</comment>
<organism evidence="16 17">
    <name type="scientific">Brevibacterium sediminis</name>
    <dbReference type="NCBI Taxonomy" id="1857024"/>
    <lineage>
        <taxon>Bacteria</taxon>
        <taxon>Bacillati</taxon>
        <taxon>Actinomycetota</taxon>
        <taxon>Actinomycetes</taxon>
        <taxon>Micrococcales</taxon>
        <taxon>Brevibacteriaceae</taxon>
        <taxon>Brevibacterium</taxon>
    </lineage>
</organism>
<dbReference type="Proteomes" id="UP000632322">
    <property type="component" value="Unassembled WGS sequence"/>
</dbReference>
<evidence type="ECO:0000259" key="15">
    <source>
        <dbReference type="Pfam" id="PF21994"/>
    </source>
</evidence>
<comment type="subunit">
    <text evidence="5">Homodimer.</text>
</comment>
<evidence type="ECO:0000256" key="2">
    <source>
        <dbReference type="ARBA" id="ARBA00001936"/>
    </source>
</evidence>
<comment type="cofactor">
    <cofactor evidence="3">
        <name>Zn(2+)</name>
        <dbReference type="ChEBI" id="CHEBI:29105"/>
    </cofactor>
</comment>
<feature type="region of interest" description="Disordered" evidence="12">
    <location>
        <begin position="637"/>
        <end position="656"/>
    </location>
</feature>
<evidence type="ECO:0000256" key="7">
    <source>
        <dbReference type="ARBA" id="ARBA00022772"/>
    </source>
</evidence>
<dbReference type="SUPFAM" id="SSF54416">
    <property type="entry name" value="Amine oxidase N-terminal region"/>
    <property type="match status" value="2"/>
</dbReference>
<feature type="domain" description="AGAO-like N2" evidence="15">
    <location>
        <begin position="24"/>
        <end position="95"/>
    </location>
</feature>
<evidence type="ECO:0000313" key="16">
    <source>
        <dbReference type="EMBL" id="GGC37061.1"/>
    </source>
</evidence>
<evidence type="ECO:0000256" key="10">
    <source>
        <dbReference type="ARBA" id="ARBA00023211"/>
    </source>
</evidence>
<evidence type="ECO:0000259" key="14">
    <source>
        <dbReference type="Pfam" id="PF02728"/>
    </source>
</evidence>
<dbReference type="NCBIfam" id="NF008559">
    <property type="entry name" value="PRK11504.1"/>
    <property type="match status" value="1"/>
</dbReference>
<dbReference type="Gene3D" id="3.10.450.40">
    <property type="match status" value="2"/>
</dbReference>
<dbReference type="InterPro" id="IPR015802">
    <property type="entry name" value="Cu_amine_oxidase_N3"/>
</dbReference>
<dbReference type="Pfam" id="PF02728">
    <property type="entry name" value="Cu_amine_oxidN3"/>
    <property type="match status" value="1"/>
</dbReference>
<reference evidence="17" key="1">
    <citation type="journal article" date="2019" name="Int. J. Syst. Evol. Microbiol.">
        <title>The Global Catalogue of Microorganisms (GCM) 10K type strain sequencing project: providing services to taxonomists for standard genome sequencing and annotation.</title>
        <authorList>
            <consortium name="The Broad Institute Genomics Platform"/>
            <consortium name="The Broad Institute Genome Sequencing Center for Infectious Disease"/>
            <person name="Wu L."/>
            <person name="Ma J."/>
        </authorList>
    </citation>
    <scope>NUCLEOTIDE SEQUENCE [LARGE SCALE GENOMIC DNA]</scope>
    <source>
        <strain evidence="17">CGMCC 1.15472</strain>
    </source>
</reference>
<evidence type="ECO:0000256" key="4">
    <source>
        <dbReference type="ARBA" id="ARBA00007983"/>
    </source>
</evidence>
<proteinExistence type="inferred from homology"/>
<gene>
    <name evidence="16" type="primary">tynA</name>
    <name evidence="16" type="ORF">GCM10010974_19340</name>
</gene>
<dbReference type="PANTHER" id="PTHR10638:SF86">
    <property type="entry name" value="COPPER AMINE OXIDASE 1-RELATED"/>
    <property type="match status" value="1"/>
</dbReference>
<evidence type="ECO:0000259" key="13">
    <source>
        <dbReference type="Pfam" id="PF01179"/>
    </source>
</evidence>
<keyword evidence="10" id="KW-0464">Manganese</keyword>
<comment type="cofactor">
    <cofactor evidence="1">
        <name>Cu cation</name>
        <dbReference type="ChEBI" id="CHEBI:23378"/>
    </cofactor>
</comment>
<evidence type="ECO:0000256" key="8">
    <source>
        <dbReference type="ARBA" id="ARBA00023002"/>
    </source>
</evidence>
<dbReference type="Pfam" id="PF21994">
    <property type="entry name" value="AGAO-like_N2"/>
    <property type="match status" value="1"/>
</dbReference>
<dbReference type="InterPro" id="IPR000269">
    <property type="entry name" value="Cu_amine_oxidase"/>
</dbReference>
<dbReference type="SUPFAM" id="SSF49998">
    <property type="entry name" value="Amine oxidase catalytic domain"/>
    <property type="match status" value="1"/>
</dbReference>
<evidence type="ECO:0000313" key="17">
    <source>
        <dbReference type="Proteomes" id="UP000632322"/>
    </source>
</evidence>
<keyword evidence="6 11" id="KW-0479">Metal-binding</keyword>
<dbReference type="EC" id="1.4.3.-" evidence="11"/>
<evidence type="ECO:0000256" key="12">
    <source>
        <dbReference type="SAM" id="MobiDB-lite"/>
    </source>
</evidence>
<evidence type="ECO:0000256" key="9">
    <source>
        <dbReference type="ARBA" id="ARBA00023008"/>
    </source>
</evidence>
<dbReference type="EMBL" id="BMJG01000005">
    <property type="protein sequence ID" value="GGC37061.1"/>
    <property type="molecule type" value="Genomic_DNA"/>
</dbReference>
<keyword evidence="8 11" id="KW-0560">Oxidoreductase</keyword>
<evidence type="ECO:0000256" key="3">
    <source>
        <dbReference type="ARBA" id="ARBA00001947"/>
    </source>
</evidence>
<comment type="caution">
    <text evidence="16">The sequence shown here is derived from an EMBL/GenBank/DDBJ whole genome shotgun (WGS) entry which is preliminary data.</text>
</comment>
<feature type="domain" description="Copper amine oxidase catalytic" evidence="13">
    <location>
        <begin position="232"/>
        <end position="635"/>
    </location>
</feature>
<feature type="domain" description="Copper amine oxidase N3-terminal" evidence="14">
    <location>
        <begin position="110"/>
        <end position="209"/>
    </location>
</feature>
<dbReference type="Pfam" id="PF01179">
    <property type="entry name" value="Cu_amine_oxid"/>
    <property type="match status" value="1"/>
</dbReference>
<dbReference type="InterPro" id="IPR054157">
    <property type="entry name" value="AGAO-like_N2"/>
</dbReference>
<evidence type="ECO:0000256" key="11">
    <source>
        <dbReference type="RuleBase" id="RU000672"/>
    </source>
</evidence>